<evidence type="ECO:0000313" key="3">
    <source>
        <dbReference type="Proteomes" id="UP000095280"/>
    </source>
</evidence>
<keyword evidence="2" id="KW-1133">Transmembrane helix</keyword>
<dbReference type="AlphaFoldDB" id="A0A1I8IA04"/>
<evidence type="ECO:0000256" key="1">
    <source>
        <dbReference type="SAM" id="Coils"/>
    </source>
</evidence>
<feature type="transmembrane region" description="Helical" evidence="2">
    <location>
        <begin position="106"/>
        <end position="128"/>
    </location>
</feature>
<dbReference type="PANTHER" id="PTHR43977">
    <property type="entry name" value="STRUCTURAL MAINTENANCE OF CHROMOSOMES PROTEIN 3"/>
    <property type="match status" value="1"/>
</dbReference>
<feature type="transmembrane region" description="Helical" evidence="2">
    <location>
        <begin position="155"/>
        <end position="175"/>
    </location>
</feature>
<feature type="coiled-coil region" evidence="1">
    <location>
        <begin position="612"/>
        <end position="685"/>
    </location>
</feature>
<protein>
    <submittedName>
        <fullName evidence="4">MFS domain-containing protein</fullName>
    </submittedName>
</protein>
<feature type="transmembrane region" description="Helical" evidence="2">
    <location>
        <begin position="12"/>
        <end position="34"/>
    </location>
</feature>
<evidence type="ECO:0000313" key="4">
    <source>
        <dbReference type="WBParaSite" id="maker-uti_cns_0011094-snap-gene-0.2-mRNA-1"/>
    </source>
</evidence>
<feature type="coiled-coil region" evidence="1">
    <location>
        <begin position="718"/>
        <end position="870"/>
    </location>
</feature>
<dbReference type="Proteomes" id="UP000095280">
    <property type="component" value="Unplaced"/>
</dbReference>
<keyword evidence="3" id="KW-1185">Reference proteome</keyword>
<reference evidence="4" key="1">
    <citation type="submission" date="2016-11" db="UniProtKB">
        <authorList>
            <consortium name="WormBaseParasite"/>
        </authorList>
    </citation>
    <scope>IDENTIFICATION</scope>
</reference>
<dbReference type="SUPFAM" id="SSF52540">
    <property type="entry name" value="P-loop containing nucleoside triphosphate hydrolases"/>
    <property type="match status" value="1"/>
</dbReference>
<keyword evidence="2" id="KW-0812">Transmembrane</keyword>
<keyword evidence="1" id="KW-0175">Coiled coil</keyword>
<dbReference type="Gene3D" id="1.10.287.1490">
    <property type="match status" value="1"/>
</dbReference>
<dbReference type="InterPro" id="IPR036259">
    <property type="entry name" value="MFS_trans_sf"/>
</dbReference>
<evidence type="ECO:0000256" key="2">
    <source>
        <dbReference type="SAM" id="Phobius"/>
    </source>
</evidence>
<feature type="transmembrane region" description="Helical" evidence="2">
    <location>
        <begin position="299"/>
        <end position="324"/>
    </location>
</feature>
<organism evidence="3 4">
    <name type="scientific">Macrostomum lignano</name>
    <dbReference type="NCBI Taxonomy" id="282301"/>
    <lineage>
        <taxon>Eukaryota</taxon>
        <taxon>Metazoa</taxon>
        <taxon>Spiralia</taxon>
        <taxon>Lophotrochozoa</taxon>
        <taxon>Platyhelminthes</taxon>
        <taxon>Rhabditophora</taxon>
        <taxon>Macrostomorpha</taxon>
        <taxon>Macrostomida</taxon>
        <taxon>Macrostomidae</taxon>
        <taxon>Macrostomum</taxon>
    </lineage>
</organism>
<keyword evidence="2" id="KW-0472">Membrane</keyword>
<sequence length="909" mass="101231">MKAVFNWDNATLGLLTLWGPITYVVSFYGWTLFLRYRGLRLPCLLSVGLVAVGCALKAIPFQSDAVFLAMCHACGVLNGFAGPVAMAAGTKLAAEWFPMNERVTAVAIAALSQSLGPTLSFLIGPLIVQDVNGTALTIGFEFNNTISAVRGQVSLYNYIDFGVAFALLLLTLMYFPSRPKLPPSISSQVERSTDRGLRHLGLNTWLIVIAYGIPSGVSGAFNAVLAINVAAFGIDETEADWIGFVSTAVSMAVGLVAGRIVDCFRRPRMALTSFLLMTASALFYAWLTLICDRLLPSGFYYVLASNILGISSMTAAFPLFYELACESAFPVGEETTTMVVTTANNVFSGVFLTVLLFPQAGTLWMNYLMTGSCLISLPLVFFFKEVYNRRQFDLQAALPDDVPGAWLLSALCSPGAVVLSALPTTLPAALSAAMPAATLPALLDPEAAVRSLLHAADSIVPAANACLLSAVAAALSGQYFVLSDEFSHLSNTERQNLLHEGTGPRVISAYVEIIFDNTDNRIPIEKPEVSLRRIIGNKKDQYFLDKKMVTKADVVNLFESAGFSRSNPYYIVKQGKITQLATSPDSQRLKLLREVAGTRVYDERKEESKLILKESEGRMEKIQEFLNQIEERLRNLESETKELKEYQRWDRDRRALEYTIHDRELKETTKKLEELQRKRETSSGSATKVRAMAKECADEVERLDNDLRAQLTGDTSQRSRAEEELRQVRKSCEDAELKLQQLRPQYEEARRKEEAAANQLSDAEHRRKELYAKQGRGNQFQSKQQRDDWIKQQMRGLNKAVRDKESTIAKLQEEIDNDAKRVTELEATIASCEKELVELKGDLDHGGEDVRLLRRRKEELHAERQAVYREELGLQQQLNSLREELSRCDQSLRARTGKGILSGIDSVRQ</sequence>
<name>A0A1I8IA04_9PLAT</name>
<dbReference type="Pfam" id="PF07690">
    <property type="entry name" value="MFS_1"/>
    <property type="match status" value="1"/>
</dbReference>
<dbReference type="GO" id="GO:0022857">
    <property type="term" value="F:transmembrane transporter activity"/>
    <property type="evidence" value="ECO:0007669"/>
    <property type="project" value="InterPro"/>
</dbReference>
<dbReference type="InterPro" id="IPR027417">
    <property type="entry name" value="P-loop_NTPase"/>
</dbReference>
<accession>A0A1I8IA04</accession>
<dbReference type="WBParaSite" id="maker-uti_cns_0011094-snap-gene-0.2-mRNA-1">
    <property type="protein sequence ID" value="maker-uti_cns_0011094-snap-gene-0.2-mRNA-1"/>
    <property type="gene ID" value="maker-uti_cns_0011094-snap-gene-0.2"/>
</dbReference>
<feature type="transmembrane region" description="Helical" evidence="2">
    <location>
        <begin position="41"/>
        <end position="59"/>
    </location>
</feature>
<dbReference type="Gene3D" id="1.20.1250.20">
    <property type="entry name" value="MFS general substrate transporter like domains"/>
    <property type="match status" value="2"/>
</dbReference>
<feature type="transmembrane region" description="Helical" evidence="2">
    <location>
        <begin position="65"/>
        <end position="85"/>
    </location>
</feature>
<feature type="transmembrane region" description="Helical" evidence="2">
    <location>
        <begin position="363"/>
        <end position="383"/>
    </location>
</feature>
<proteinExistence type="predicted"/>
<feature type="transmembrane region" description="Helical" evidence="2">
    <location>
        <begin position="241"/>
        <end position="261"/>
    </location>
</feature>
<dbReference type="SUPFAM" id="SSF103473">
    <property type="entry name" value="MFS general substrate transporter"/>
    <property type="match status" value="1"/>
</dbReference>
<dbReference type="InterPro" id="IPR011701">
    <property type="entry name" value="MFS"/>
</dbReference>
<feature type="transmembrane region" description="Helical" evidence="2">
    <location>
        <begin position="336"/>
        <end position="357"/>
    </location>
</feature>
<dbReference type="Gene3D" id="3.40.50.300">
    <property type="entry name" value="P-loop containing nucleotide triphosphate hydrolases"/>
    <property type="match status" value="1"/>
</dbReference>
<feature type="transmembrane region" description="Helical" evidence="2">
    <location>
        <begin position="205"/>
        <end position="229"/>
    </location>
</feature>
<feature type="transmembrane region" description="Helical" evidence="2">
    <location>
        <begin position="268"/>
        <end position="287"/>
    </location>
</feature>